<dbReference type="RefSeq" id="WP_181929544.1">
    <property type="nucleotide sequence ID" value="NZ_CP054698.1"/>
</dbReference>
<dbReference type="InterPro" id="IPR012341">
    <property type="entry name" value="6hp_glycosidase-like_sf"/>
</dbReference>
<dbReference type="Proteomes" id="UP000514713">
    <property type="component" value="Chromosome"/>
</dbReference>
<evidence type="ECO:0000259" key="1">
    <source>
        <dbReference type="Pfam" id="PF22422"/>
    </source>
</evidence>
<dbReference type="AlphaFoldDB" id="A0A7D7LH81"/>
<sequence length="902" mass="105090">MTNLTQEEIRLAEALSHKAHWRRWGPYLSDRQWGTVREDYSPNGTAWDYFTHDQARSRAYRWGEDGIAGISDNHQRLCFAIALWNGEDSILKERIFGLTGSEGNHGEDVKEYYFYLDNTPTHSYMKALYKYPHKAFPYSQLVAENQRRNRHEPEFELLDTGIFDENRYFDVFIEYAKNSAEDILIQIKVINRGPEAKTLHLLPTLWFRNTWCWNGDTSKPILKEVKSGNGFHVVEVFHSTLGKRWLYCQEVNEILFTENETNYQRLFGSPNSSIYVKDGINDYIIQGKKEAVNPNKVGTKASADYLLTVGAGETKIVKLRLSDVPNLVEPFGKKFDTIFWERQQEADKFYQRVTPFPLSEDMRNVQRQAFAGMLWSKQYYHYVIEDWLKGDRNTPPPPPERQQGRNREWFHLYNKDILSMPDKWEYPWFAAWDLAFHTIPLAMIDPDFAKYQLDVLTREWYMHPNGQIPAYEWAFGDVNPPVHAWATWRIYKIEKKIYGRADRQFLERVFQKLMLNFTWWVNRKDTAGNNVFQGGFLGLDNIGVFDRSAALPTGGHIDQSDGTSWMGMYCLNMLAIALELAKTNPVYEDIATKFFEHFLYIADAMNKIGEMEASLWHDYDEFYYDVLHLPERQITLKVRSMVGLIPLFAIETIEPEILKLLPGFKKRLEWFIQNRPDLRQNVACMETKGLGARRLLAIVSRDKLRSILQKMLDESEFFGPYGIRALSRFHAENPYIFDVNGSQFRVDYEPAESSSGLFGGNSNWRGPVWFPVNFILIESLQKFHYYLGDDFKVECPTGSGQMMTLWEVASELSQRLTRIFLQNSSGKRPVYGGMQKFQNDPHWQNLILFYEYFHGDNGAGIGASHQTGWTGLVAKLIQQIGEYEAPHQEPEIEEDKDAIALT</sequence>
<protein>
    <submittedName>
        <fullName evidence="2">Glucosidase</fullName>
    </submittedName>
</protein>
<evidence type="ECO:0000313" key="2">
    <source>
        <dbReference type="EMBL" id="QMS92008.1"/>
    </source>
</evidence>
<dbReference type="GO" id="GO:0009311">
    <property type="term" value="P:oligosaccharide metabolic process"/>
    <property type="evidence" value="ECO:0007669"/>
    <property type="project" value="InterPro"/>
</dbReference>
<dbReference type="KEGG" id="ned:HUN01_32040"/>
<dbReference type="Gene3D" id="1.50.10.10">
    <property type="match status" value="1"/>
</dbReference>
<reference evidence="3" key="1">
    <citation type="submission" date="2020-06" db="EMBL/GenBank/DDBJ databases">
        <title>Nostoc edaphicum CCNP1411 genome.</title>
        <authorList>
            <person name="Fidor A."/>
            <person name="Grabski M."/>
            <person name="Gawor J."/>
            <person name="Gromadka R."/>
            <person name="Wegrzyn G."/>
            <person name="Mazur-Marzec H."/>
        </authorList>
    </citation>
    <scope>NUCLEOTIDE SEQUENCE [LARGE SCALE GENOMIC DNA]</scope>
    <source>
        <strain evidence="3">CCNP1411</strain>
    </source>
</reference>
<accession>A0A7D7LH81</accession>
<dbReference type="Pfam" id="PF22422">
    <property type="entry name" value="MGH1-like_GH"/>
    <property type="match status" value="2"/>
</dbReference>
<feature type="domain" description="Mannosylglycerate hydrolase MGH1-like glycoside hydrolase" evidence="1">
    <location>
        <begin position="426"/>
        <end position="529"/>
    </location>
</feature>
<keyword evidence="3" id="KW-1185">Reference proteome</keyword>
<proteinExistence type="predicted"/>
<organism evidence="2 3">
    <name type="scientific">Nostoc edaphicum CCNP1411</name>
    <dbReference type="NCBI Taxonomy" id="1472755"/>
    <lineage>
        <taxon>Bacteria</taxon>
        <taxon>Bacillati</taxon>
        <taxon>Cyanobacteriota</taxon>
        <taxon>Cyanophyceae</taxon>
        <taxon>Nostocales</taxon>
        <taxon>Nostocaceae</taxon>
        <taxon>Nostoc</taxon>
    </lineage>
</organism>
<dbReference type="InterPro" id="IPR008928">
    <property type="entry name" value="6-hairpin_glycosidase_sf"/>
</dbReference>
<dbReference type="SUPFAM" id="SSF48208">
    <property type="entry name" value="Six-hairpin glycosidases"/>
    <property type="match status" value="1"/>
</dbReference>
<evidence type="ECO:0000313" key="3">
    <source>
        <dbReference type="Proteomes" id="UP000514713"/>
    </source>
</evidence>
<dbReference type="PANTHER" id="PTHR10412:SF10">
    <property type="entry name" value="GLYCOSYL HYDROLASE FAMILY 63 C-TERMINAL DOMAIN-CONTAINING PROTEIN"/>
    <property type="match status" value="1"/>
</dbReference>
<dbReference type="PANTHER" id="PTHR10412">
    <property type="entry name" value="MANNOSYL-OLIGOSACCHARIDE GLUCOSIDASE"/>
    <property type="match status" value="1"/>
</dbReference>
<name>A0A7D7LH81_9NOSO</name>
<gene>
    <name evidence="2" type="ORF">HUN01_32040</name>
</gene>
<feature type="domain" description="Mannosylglycerate hydrolase MGH1-like glycoside hydrolase" evidence="1">
    <location>
        <begin position="698"/>
        <end position="867"/>
    </location>
</feature>
<dbReference type="EMBL" id="CP054698">
    <property type="protein sequence ID" value="QMS92008.1"/>
    <property type="molecule type" value="Genomic_DNA"/>
</dbReference>
<dbReference type="GO" id="GO:0004573">
    <property type="term" value="F:Glc3Man9GlcNAc2 oligosaccharide glucosidase activity"/>
    <property type="evidence" value="ECO:0007669"/>
    <property type="project" value="InterPro"/>
</dbReference>
<dbReference type="InterPro" id="IPR054491">
    <property type="entry name" value="MGH1-like_GH"/>
</dbReference>
<dbReference type="InterPro" id="IPR004888">
    <property type="entry name" value="Glycoside_hydrolase_63"/>
</dbReference>